<comment type="caution">
    <text evidence="2">The sequence shown here is derived from an EMBL/GenBank/DDBJ whole genome shotgun (WGS) entry which is preliminary data.</text>
</comment>
<feature type="compositionally biased region" description="Polar residues" evidence="1">
    <location>
        <begin position="1"/>
        <end position="12"/>
    </location>
</feature>
<proteinExistence type="predicted"/>
<name>A0ABQ3FT47_9RHOB</name>
<gene>
    <name evidence="2" type="ORF">GCM10007291_43370</name>
</gene>
<accession>A0ABQ3FT47</accession>
<evidence type="ECO:0000256" key="1">
    <source>
        <dbReference type="SAM" id="MobiDB-lite"/>
    </source>
</evidence>
<keyword evidence="3" id="KW-1185">Reference proteome</keyword>
<evidence type="ECO:0008006" key="4">
    <source>
        <dbReference type="Google" id="ProtNLM"/>
    </source>
</evidence>
<feature type="compositionally biased region" description="Basic and acidic residues" evidence="1">
    <location>
        <begin position="717"/>
        <end position="736"/>
    </location>
</feature>
<dbReference type="RefSeq" id="WP_189382239.1">
    <property type="nucleotide sequence ID" value="NZ_BMYI01000021.1"/>
</dbReference>
<evidence type="ECO:0000313" key="3">
    <source>
        <dbReference type="Proteomes" id="UP000658305"/>
    </source>
</evidence>
<feature type="region of interest" description="Disordered" evidence="1">
    <location>
        <begin position="708"/>
        <end position="736"/>
    </location>
</feature>
<feature type="region of interest" description="Disordered" evidence="1">
    <location>
        <begin position="1"/>
        <end position="32"/>
    </location>
</feature>
<reference evidence="3" key="1">
    <citation type="journal article" date="2019" name="Int. J. Syst. Evol. Microbiol.">
        <title>The Global Catalogue of Microorganisms (GCM) 10K type strain sequencing project: providing services to taxonomists for standard genome sequencing and annotation.</title>
        <authorList>
            <consortium name="The Broad Institute Genomics Platform"/>
            <consortium name="The Broad Institute Genome Sequencing Center for Infectious Disease"/>
            <person name="Wu L."/>
            <person name="Ma J."/>
        </authorList>
    </citation>
    <scope>NUCLEOTIDE SEQUENCE [LARGE SCALE GENOMIC DNA]</scope>
    <source>
        <strain evidence="3">KCTC 23298</strain>
    </source>
</reference>
<dbReference type="EMBL" id="BMYI01000021">
    <property type="protein sequence ID" value="GHC37155.1"/>
    <property type="molecule type" value="Genomic_DNA"/>
</dbReference>
<sequence>MDQDIDGQQINGSAGRAASQEPEAGGTRGVPERKKAYFSVRLTFSGTSQEFEDPRLAGEAFFRADPAERPSVTHVDGNTARTIARTELHGTHEGGVTRYFKSLPDSHAPDAEFRAGFLSAMEASITERLEKVTNGRDGANVVERLDAGLKDDLEAFARREPEKAASLWSDRTEEPAPGPILQAAVKAREGVVEAEAQVGQVVTSEKPQVVATGDWVDTDRDVELRPVAMRTGRGVHAGFEARSPKGEAEISFSDRTLATSREALRHAWDFYEGGEEGLEIAVSRAAAMDRDMGDDADRRPSGLVLEHREQPEFPRPETAIYAGEEAQLVLTLGRDTEASRDLAERLVADPDFRKVVAEHIPEAEVTLGTGRFVDGEGSAGFLPDYLLAVTSYGRDGRAEVLAKFPDEGPLSEALARHLAESPVLTAHVEDERLHSDFTADPARAISAWVAQSDARIDRLPSEQQEELRSEMLGIAKEAAAAFGLDRDQAGREAPPRSTLYSTAIRPNSVVIGDEETKLEKGRGETLHAVLSLTANLAGIEAKKLQSRLETGTANAREEEAWVKSDLSDVAKRHSYDLDNPQGRSAAAERLDRFYERAAEMIQSARGIDLSRARDPMVEALDKMAKLHAQQGSVVFRNETQARDFTEEMKERYGASVLKDMAAGRTDALAKDVPDASARQAMAAAVVSAAKEHPSLGLSAHEVEAAERRMAAEAANKPPEHARAPVHDRTHAKDREF</sequence>
<protein>
    <recommendedName>
        <fullName evidence="4">Large polyvalent protein-associated domain-containing protein</fullName>
    </recommendedName>
</protein>
<organism evidence="2 3">
    <name type="scientific">Gemmobacter nanjingensis</name>
    <dbReference type="NCBI Taxonomy" id="488454"/>
    <lineage>
        <taxon>Bacteria</taxon>
        <taxon>Pseudomonadati</taxon>
        <taxon>Pseudomonadota</taxon>
        <taxon>Alphaproteobacteria</taxon>
        <taxon>Rhodobacterales</taxon>
        <taxon>Paracoccaceae</taxon>
        <taxon>Gemmobacter</taxon>
    </lineage>
</organism>
<dbReference type="Proteomes" id="UP000658305">
    <property type="component" value="Unassembled WGS sequence"/>
</dbReference>
<evidence type="ECO:0000313" key="2">
    <source>
        <dbReference type="EMBL" id="GHC37155.1"/>
    </source>
</evidence>